<proteinExistence type="predicted"/>
<feature type="transmembrane region" description="Helical" evidence="1">
    <location>
        <begin position="110"/>
        <end position="132"/>
    </location>
</feature>
<dbReference type="Gene3D" id="1.10.530.10">
    <property type="match status" value="1"/>
</dbReference>
<dbReference type="Proteomes" id="UP000554004">
    <property type="component" value="Unassembled WGS sequence"/>
</dbReference>
<dbReference type="SUPFAM" id="SSF51261">
    <property type="entry name" value="Duplicated hybrid motif"/>
    <property type="match status" value="1"/>
</dbReference>
<reference evidence="2 3" key="1">
    <citation type="journal article" date="2020" name="Biotechnol. Biofuels">
        <title>New insights from the biogas microbiome by comprehensive genome-resolved metagenomics of nearly 1600 species originating from multiple anaerobic digesters.</title>
        <authorList>
            <person name="Campanaro S."/>
            <person name="Treu L."/>
            <person name="Rodriguez-R L.M."/>
            <person name="Kovalovszki A."/>
            <person name="Ziels R.M."/>
            <person name="Maus I."/>
            <person name="Zhu X."/>
            <person name="Kougias P.G."/>
            <person name="Basile A."/>
            <person name="Luo G."/>
            <person name="Schluter A."/>
            <person name="Konstantinidis K.T."/>
            <person name="Angelidaki I."/>
        </authorList>
    </citation>
    <scope>NUCLEOTIDE SEQUENCE [LARGE SCALE GENOMIC DNA]</scope>
    <source>
        <strain evidence="2">AS06rmzACSIP_421</strain>
    </source>
</reference>
<feature type="transmembrane region" description="Helical" evidence="1">
    <location>
        <begin position="66"/>
        <end position="87"/>
    </location>
</feature>
<evidence type="ECO:0008006" key="4">
    <source>
        <dbReference type="Google" id="ProtNLM"/>
    </source>
</evidence>
<dbReference type="CDD" id="cd00442">
    <property type="entry name" value="Lyz-like"/>
    <property type="match status" value="1"/>
</dbReference>
<evidence type="ECO:0000313" key="2">
    <source>
        <dbReference type="EMBL" id="NLE30954.1"/>
    </source>
</evidence>
<dbReference type="EMBL" id="JAAZAL010000056">
    <property type="protein sequence ID" value="NLE30954.1"/>
    <property type="molecule type" value="Genomic_DNA"/>
</dbReference>
<feature type="transmembrane region" description="Helical" evidence="1">
    <location>
        <begin position="152"/>
        <end position="180"/>
    </location>
</feature>
<feature type="transmembrane region" description="Helical" evidence="1">
    <location>
        <begin position="33"/>
        <end position="54"/>
    </location>
</feature>
<accession>A0A847EUE9</accession>
<dbReference type="InterPro" id="IPR023346">
    <property type="entry name" value="Lysozyme-like_dom_sf"/>
</dbReference>
<protein>
    <recommendedName>
        <fullName evidence="4">Peptidase M23 domain-containing protein</fullName>
    </recommendedName>
</protein>
<sequence length="489" mass="56153">MKGDVMEKIYNLLAITWPIILQVFKLMRLEEKFISLIIFLFFYVAVLKVFITIFPREDKERFLDNIIFPLIRIYLMILPLVLVYQYLKGSHPILVQLVEFIANFFTIDELIEAICLSIVMTAIFYALARFFWHSISMFLQYMLGDIPVIGPFLLRVIIGMEVLAILATYLTLPVFAMSFFKGIDPYPLSLREPIVMPPGVDEEVWEVIEKAVNKSLENGVNCSPYLLYSLKIYETGENYCDEAWEYVARPNACASNAGALGMWQFLPETFSRNANRHNVQGSLWNPEVAAEVACYFMADEVNISLNQTKEEFVEEFASTGLIWNADPYGAGVVYDRAVELRNSAFESPPNPVYPSGYVWPGPENTYVWYPWGDVMWYGQYHNGIDIGTFDGQVFDVKAISSGMARYYYQDECNRGVIHFIASSHEQFYYVHMSEDPSKIYIKTDGSWVAVDKGQTLGQIHEGNTSCSIGSHLHLMYTDGRYIGEEMFER</sequence>
<gene>
    <name evidence="2" type="ORF">GX618_01625</name>
</gene>
<dbReference type="Gene3D" id="2.70.70.10">
    <property type="entry name" value="Glucose Permease (Domain IIA)"/>
    <property type="match status" value="1"/>
</dbReference>
<dbReference type="InterPro" id="IPR011055">
    <property type="entry name" value="Dup_hybrid_motif"/>
</dbReference>
<dbReference type="CDD" id="cd12797">
    <property type="entry name" value="M23_peptidase"/>
    <property type="match status" value="1"/>
</dbReference>
<dbReference type="SUPFAM" id="SSF53955">
    <property type="entry name" value="Lysozyme-like"/>
    <property type="match status" value="1"/>
</dbReference>
<name>A0A847EUE9_9BACT</name>
<keyword evidence="1" id="KW-0812">Transmembrane</keyword>
<organism evidence="2 3">
    <name type="scientific">Candidatus Dojkabacteria bacterium</name>
    <dbReference type="NCBI Taxonomy" id="2099670"/>
    <lineage>
        <taxon>Bacteria</taxon>
        <taxon>Candidatus Dojkabacteria</taxon>
    </lineage>
</organism>
<comment type="caution">
    <text evidence="2">The sequence shown here is derived from an EMBL/GenBank/DDBJ whole genome shotgun (WGS) entry which is preliminary data.</text>
</comment>
<keyword evidence="1" id="KW-1133">Transmembrane helix</keyword>
<keyword evidence="1" id="KW-0472">Membrane</keyword>
<evidence type="ECO:0000313" key="3">
    <source>
        <dbReference type="Proteomes" id="UP000554004"/>
    </source>
</evidence>
<dbReference type="AlphaFoldDB" id="A0A847EUE9"/>
<evidence type="ECO:0000256" key="1">
    <source>
        <dbReference type="SAM" id="Phobius"/>
    </source>
</evidence>